<dbReference type="KEGG" id="dog:HP555_07850"/>
<evidence type="ECO:0000313" key="2">
    <source>
        <dbReference type="EMBL" id="QQG65780.1"/>
    </source>
</evidence>
<name>A0A7T6AQS2_9BACT</name>
<feature type="transmembrane region" description="Helical" evidence="1">
    <location>
        <begin position="70"/>
        <end position="88"/>
    </location>
</feature>
<proteinExistence type="predicted"/>
<protein>
    <submittedName>
        <fullName evidence="2">Uncharacterized protein</fullName>
    </submittedName>
</protein>
<sequence>MATLREKITFIGTALAYILFHLRLGADWYAVFTGTLYQVLLTAPYALGFTYIIAVIIRRLTGKGWLPWDRLLRLFFTVGILFAFYFALYEYAGQQPPLTDRQLESDSSVSRFFEDVLQRVR</sequence>
<keyword evidence="3" id="KW-1185">Reference proteome</keyword>
<keyword evidence="1" id="KW-1133">Transmembrane helix</keyword>
<reference evidence="2 3" key="1">
    <citation type="submission" date="2020-05" db="EMBL/GenBank/DDBJ databases">
        <title>Complete genome of Desulfobulbus oligotrophicus.</title>
        <authorList>
            <person name="Podar M."/>
        </authorList>
    </citation>
    <scope>NUCLEOTIDE SEQUENCE [LARGE SCALE GENOMIC DNA]</scope>
    <source>
        <strain evidence="2 3">Prop6</strain>
    </source>
</reference>
<feature type="transmembrane region" description="Helical" evidence="1">
    <location>
        <begin position="35"/>
        <end position="58"/>
    </location>
</feature>
<evidence type="ECO:0000256" key="1">
    <source>
        <dbReference type="SAM" id="Phobius"/>
    </source>
</evidence>
<dbReference type="Proteomes" id="UP000596092">
    <property type="component" value="Chromosome"/>
</dbReference>
<organism evidence="2 3">
    <name type="scientific">Desulfobulbus oligotrophicus</name>
    <dbReference type="NCBI Taxonomy" id="1909699"/>
    <lineage>
        <taxon>Bacteria</taxon>
        <taxon>Pseudomonadati</taxon>
        <taxon>Thermodesulfobacteriota</taxon>
        <taxon>Desulfobulbia</taxon>
        <taxon>Desulfobulbales</taxon>
        <taxon>Desulfobulbaceae</taxon>
        <taxon>Desulfobulbus</taxon>
    </lineage>
</organism>
<dbReference type="EMBL" id="CP054140">
    <property type="protein sequence ID" value="QQG65780.1"/>
    <property type="molecule type" value="Genomic_DNA"/>
</dbReference>
<dbReference type="RefSeq" id="WP_199261257.1">
    <property type="nucleotide sequence ID" value="NZ_CP054140.1"/>
</dbReference>
<gene>
    <name evidence="2" type="ORF">HP555_07850</name>
</gene>
<keyword evidence="1" id="KW-0472">Membrane</keyword>
<keyword evidence="1" id="KW-0812">Transmembrane</keyword>
<evidence type="ECO:0000313" key="3">
    <source>
        <dbReference type="Proteomes" id="UP000596092"/>
    </source>
</evidence>
<accession>A0A7T6AQS2</accession>
<dbReference type="AlphaFoldDB" id="A0A7T6AQS2"/>